<reference evidence="2" key="2">
    <citation type="journal article" date="2008" name="Nucleic Acids Res.">
        <title>The rice annotation project database (RAP-DB): 2008 update.</title>
        <authorList>
            <consortium name="The rice annotation project (RAP)"/>
        </authorList>
    </citation>
    <scope>GENOME REANNOTATION</scope>
    <source>
        <strain evidence="2">cv. Nipponbare</strain>
    </source>
</reference>
<evidence type="ECO:0000313" key="2">
    <source>
        <dbReference type="Proteomes" id="UP000000763"/>
    </source>
</evidence>
<accession>Q7XIL9</accession>
<dbReference type="AlphaFoldDB" id="Q7XIL9"/>
<organism evidence="1 2">
    <name type="scientific">Oryza sativa subsp. japonica</name>
    <name type="common">Rice</name>
    <dbReference type="NCBI Taxonomy" id="39947"/>
    <lineage>
        <taxon>Eukaryota</taxon>
        <taxon>Viridiplantae</taxon>
        <taxon>Streptophyta</taxon>
        <taxon>Embryophyta</taxon>
        <taxon>Tracheophyta</taxon>
        <taxon>Spermatophyta</taxon>
        <taxon>Magnoliopsida</taxon>
        <taxon>Liliopsida</taxon>
        <taxon>Poales</taxon>
        <taxon>Poaceae</taxon>
        <taxon>BOP clade</taxon>
        <taxon>Oryzoideae</taxon>
        <taxon>Oryzeae</taxon>
        <taxon>Oryzinae</taxon>
        <taxon>Oryza</taxon>
        <taxon>Oryza sativa</taxon>
    </lineage>
</organism>
<dbReference type="Proteomes" id="UP000000763">
    <property type="component" value="Chromosome 7"/>
</dbReference>
<protein>
    <submittedName>
        <fullName evidence="1">Uncharacterized protein</fullName>
    </submittedName>
</protein>
<name>Q7XIL9_ORYSJ</name>
<gene>
    <name evidence="1" type="primary">OJ1714_H10.140</name>
</gene>
<sequence length="83" mass="8912">MSSSSYARCLTHSIHGVASVSSRAFRSPLAAMLRLTSLTASVKLELETPRHTDDAIAHVDLMCDAIDVPAHIDPWVSSVAHIS</sequence>
<reference evidence="2" key="1">
    <citation type="journal article" date="2005" name="Nature">
        <title>The map-based sequence of the rice genome.</title>
        <authorList>
            <consortium name="International rice genome sequencing project (IRGSP)"/>
            <person name="Matsumoto T."/>
            <person name="Wu J."/>
            <person name="Kanamori H."/>
            <person name="Katayose Y."/>
            <person name="Fujisawa M."/>
            <person name="Namiki N."/>
            <person name="Mizuno H."/>
            <person name="Yamamoto K."/>
            <person name="Antonio B.A."/>
            <person name="Baba T."/>
            <person name="Sakata K."/>
            <person name="Nagamura Y."/>
            <person name="Aoki H."/>
            <person name="Arikawa K."/>
            <person name="Arita K."/>
            <person name="Bito T."/>
            <person name="Chiden Y."/>
            <person name="Fujitsuka N."/>
            <person name="Fukunaka R."/>
            <person name="Hamada M."/>
            <person name="Harada C."/>
            <person name="Hayashi A."/>
            <person name="Hijishita S."/>
            <person name="Honda M."/>
            <person name="Hosokawa S."/>
            <person name="Ichikawa Y."/>
            <person name="Idonuma A."/>
            <person name="Iijima M."/>
            <person name="Ikeda M."/>
            <person name="Ikeno M."/>
            <person name="Ito K."/>
            <person name="Ito S."/>
            <person name="Ito T."/>
            <person name="Ito Y."/>
            <person name="Ito Y."/>
            <person name="Iwabuchi A."/>
            <person name="Kamiya K."/>
            <person name="Karasawa W."/>
            <person name="Kurita K."/>
            <person name="Katagiri S."/>
            <person name="Kikuta A."/>
            <person name="Kobayashi H."/>
            <person name="Kobayashi N."/>
            <person name="Machita K."/>
            <person name="Maehara T."/>
            <person name="Masukawa M."/>
            <person name="Mizubayashi T."/>
            <person name="Mukai Y."/>
            <person name="Nagasaki H."/>
            <person name="Nagata Y."/>
            <person name="Naito S."/>
            <person name="Nakashima M."/>
            <person name="Nakama Y."/>
            <person name="Nakamichi Y."/>
            <person name="Nakamura M."/>
            <person name="Meguro A."/>
            <person name="Negishi M."/>
            <person name="Ohta I."/>
            <person name="Ohta T."/>
            <person name="Okamoto M."/>
            <person name="Ono N."/>
            <person name="Saji S."/>
            <person name="Sakaguchi M."/>
            <person name="Sakai K."/>
            <person name="Shibata M."/>
            <person name="Shimokawa T."/>
            <person name="Song J."/>
            <person name="Takazaki Y."/>
            <person name="Terasawa K."/>
            <person name="Tsugane M."/>
            <person name="Tsuji K."/>
            <person name="Ueda S."/>
            <person name="Waki K."/>
            <person name="Yamagata H."/>
            <person name="Yamamoto M."/>
            <person name="Yamamoto S."/>
            <person name="Yamane H."/>
            <person name="Yoshiki S."/>
            <person name="Yoshihara R."/>
            <person name="Yukawa K."/>
            <person name="Zhong H."/>
            <person name="Yano M."/>
            <person name="Yuan Q."/>
            <person name="Ouyang S."/>
            <person name="Liu J."/>
            <person name="Jones K.M."/>
            <person name="Gansberger K."/>
            <person name="Moffat K."/>
            <person name="Hill J."/>
            <person name="Bera J."/>
            <person name="Fadrosh D."/>
            <person name="Jin S."/>
            <person name="Johri S."/>
            <person name="Kim M."/>
            <person name="Overton L."/>
            <person name="Reardon M."/>
            <person name="Tsitrin T."/>
            <person name="Vuong H."/>
            <person name="Weaver B."/>
            <person name="Ciecko A."/>
            <person name="Tallon L."/>
            <person name="Jackson J."/>
            <person name="Pai G."/>
            <person name="Aken S.V."/>
            <person name="Utterback T."/>
            <person name="Reidmuller S."/>
            <person name="Feldblyum T."/>
            <person name="Hsiao J."/>
            <person name="Zismann V."/>
            <person name="Iobst S."/>
            <person name="de Vazeille A.R."/>
            <person name="Buell C.R."/>
            <person name="Ying K."/>
            <person name="Li Y."/>
            <person name="Lu T."/>
            <person name="Huang Y."/>
            <person name="Zhao Q."/>
            <person name="Feng Q."/>
            <person name="Zhang L."/>
            <person name="Zhu J."/>
            <person name="Weng Q."/>
            <person name="Mu J."/>
            <person name="Lu Y."/>
            <person name="Fan D."/>
            <person name="Liu Y."/>
            <person name="Guan J."/>
            <person name="Zhang Y."/>
            <person name="Yu S."/>
            <person name="Liu X."/>
            <person name="Zhang Y."/>
            <person name="Hong G."/>
            <person name="Han B."/>
            <person name="Choisne N."/>
            <person name="Demange N."/>
            <person name="Orjeda G."/>
            <person name="Samain S."/>
            <person name="Cattolico L."/>
            <person name="Pelletier E."/>
            <person name="Couloux A."/>
            <person name="Segurens B."/>
            <person name="Wincker P."/>
            <person name="D'Hont A."/>
            <person name="Scarpelli C."/>
            <person name="Weissenbach J."/>
            <person name="Salanoubat M."/>
            <person name="Quetier F."/>
            <person name="Yu Y."/>
            <person name="Kim H.R."/>
            <person name="Rambo T."/>
            <person name="Currie J."/>
            <person name="Collura K."/>
            <person name="Luo M."/>
            <person name="Yang T."/>
            <person name="Ammiraju J.S.S."/>
            <person name="Engler F."/>
            <person name="Soderlund C."/>
            <person name="Wing R.A."/>
            <person name="Palmer L.E."/>
            <person name="de la Bastide M."/>
            <person name="Spiegel L."/>
            <person name="Nascimento L."/>
            <person name="Zutavern T."/>
            <person name="O'Shaughnessy A."/>
            <person name="Dike S."/>
            <person name="Dedhia N."/>
            <person name="Preston R."/>
            <person name="Balija V."/>
            <person name="McCombie W.R."/>
            <person name="Chow T."/>
            <person name="Chen H."/>
            <person name="Chung M."/>
            <person name="Chen C."/>
            <person name="Shaw J."/>
            <person name="Wu H."/>
            <person name="Hsiao K."/>
            <person name="Chao Y."/>
            <person name="Chu M."/>
            <person name="Cheng C."/>
            <person name="Hour A."/>
            <person name="Lee P."/>
            <person name="Lin S."/>
            <person name="Lin Y."/>
            <person name="Liou J."/>
            <person name="Liu S."/>
            <person name="Hsing Y."/>
            <person name="Raghuvanshi S."/>
            <person name="Mohanty A."/>
            <person name="Bharti A.K."/>
            <person name="Gaur A."/>
            <person name="Gupta V."/>
            <person name="Kumar D."/>
            <person name="Ravi V."/>
            <person name="Vij S."/>
            <person name="Kapur A."/>
            <person name="Khurana P."/>
            <person name="Khurana P."/>
            <person name="Khurana J.P."/>
            <person name="Tyagi A.K."/>
            <person name="Gaikwad K."/>
            <person name="Singh A."/>
            <person name="Dalal V."/>
            <person name="Srivastava S."/>
            <person name="Dixit A."/>
            <person name="Pal A.K."/>
            <person name="Ghazi I.A."/>
            <person name="Yadav M."/>
            <person name="Pandit A."/>
            <person name="Bhargava A."/>
            <person name="Sureshbabu K."/>
            <person name="Batra K."/>
            <person name="Sharma T.R."/>
            <person name="Mohapatra T."/>
            <person name="Singh N.K."/>
            <person name="Messing J."/>
            <person name="Nelson A.B."/>
            <person name="Fuks G."/>
            <person name="Kavchok S."/>
            <person name="Keizer G."/>
            <person name="Linton E."/>
            <person name="Llaca V."/>
            <person name="Song R."/>
            <person name="Tanyolac B."/>
            <person name="Young S."/>
            <person name="Ho-Il K."/>
            <person name="Hahn J.H."/>
            <person name="Sangsakoo G."/>
            <person name="Vanavichit A."/>
            <person name="de Mattos Luiz.A.T."/>
            <person name="Zimmer P.D."/>
            <person name="Malone G."/>
            <person name="Dellagostin O."/>
            <person name="de Oliveira A.C."/>
            <person name="Bevan M."/>
            <person name="Bancroft I."/>
            <person name="Minx P."/>
            <person name="Cordum H."/>
            <person name="Wilson R."/>
            <person name="Cheng Z."/>
            <person name="Jin W."/>
            <person name="Jiang J."/>
            <person name="Leong S.A."/>
            <person name="Iwama H."/>
            <person name="Gojobori T."/>
            <person name="Itoh T."/>
            <person name="Niimura Y."/>
            <person name="Fujii Y."/>
            <person name="Habara T."/>
            <person name="Sakai H."/>
            <person name="Sato Y."/>
            <person name="Wilson G."/>
            <person name="Kumar K."/>
            <person name="McCouch S."/>
            <person name="Juretic N."/>
            <person name="Hoen D."/>
            <person name="Wright S."/>
            <person name="Bruskiewich R."/>
            <person name="Bureau T."/>
            <person name="Miyao A."/>
            <person name="Hirochika H."/>
            <person name="Nishikawa T."/>
            <person name="Kadowaki K."/>
            <person name="Sugiura M."/>
            <person name="Burr B."/>
            <person name="Sasaki T."/>
        </authorList>
    </citation>
    <scope>NUCLEOTIDE SEQUENCE [LARGE SCALE GENOMIC DNA]</scope>
    <source>
        <strain evidence="2">cv. Nipponbare</strain>
    </source>
</reference>
<proteinExistence type="predicted"/>
<dbReference type="EMBL" id="AP003847">
    <property type="protein sequence ID" value="BAC79647.1"/>
    <property type="molecule type" value="Genomic_DNA"/>
</dbReference>
<evidence type="ECO:0000313" key="1">
    <source>
        <dbReference type="EMBL" id="BAC79647.1"/>
    </source>
</evidence>